<dbReference type="EMBL" id="JAMYWD010000356">
    <property type="protein sequence ID" value="KAJ4949788.1"/>
    <property type="molecule type" value="Genomic_DNA"/>
</dbReference>
<dbReference type="AlphaFoldDB" id="A0A9Q0JTL9"/>
<evidence type="ECO:0008006" key="3">
    <source>
        <dbReference type="Google" id="ProtNLM"/>
    </source>
</evidence>
<dbReference type="PANTHER" id="PTHR33064">
    <property type="entry name" value="POL PROTEIN"/>
    <property type="match status" value="1"/>
</dbReference>
<evidence type="ECO:0000313" key="1">
    <source>
        <dbReference type="EMBL" id="KAJ4949788.1"/>
    </source>
</evidence>
<sequence length="267" mass="29618">MVQKDKGGGFISGRISLCSSSYKIMDKVLSLRMEIIPFIIASAQGGFVKGHQIHDGIVLAHERSSMLSLKVVLQESFSSVTCGSGTLEEHVEHLRAVFQILRDNQFDVKKEKCFFAQQEVLFLGHRIKGGTICMGNEKVKAIEEWDPPPKVYELRSFLGLVNYYRRFIQGFLGRAAPLTNLLKKNQPWHWTRECQEAFEDLKGAIMADPVLALPDHAKPFEGEELEQQIGVFASGTSTSERPPSLNAAGELAQLVTATDLNKGPSGK</sequence>
<name>A0A9Q0JTL9_9MAGN</name>
<dbReference type="Gene3D" id="3.30.70.270">
    <property type="match status" value="2"/>
</dbReference>
<reference evidence="1" key="1">
    <citation type="journal article" date="2023" name="Plant J.">
        <title>The genome of the king protea, Protea cynaroides.</title>
        <authorList>
            <person name="Chang J."/>
            <person name="Duong T.A."/>
            <person name="Schoeman C."/>
            <person name="Ma X."/>
            <person name="Roodt D."/>
            <person name="Barker N."/>
            <person name="Li Z."/>
            <person name="Van de Peer Y."/>
            <person name="Mizrachi E."/>
        </authorList>
    </citation>
    <scope>NUCLEOTIDE SEQUENCE</scope>
    <source>
        <tissue evidence="1">Young leaves</tissue>
    </source>
</reference>
<comment type="caution">
    <text evidence="1">The sequence shown here is derived from an EMBL/GenBank/DDBJ whole genome shotgun (WGS) entry which is preliminary data.</text>
</comment>
<evidence type="ECO:0000313" key="2">
    <source>
        <dbReference type="Proteomes" id="UP001141806"/>
    </source>
</evidence>
<dbReference type="SUPFAM" id="SSF56672">
    <property type="entry name" value="DNA/RNA polymerases"/>
    <property type="match status" value="1"/>
</dbReference>
<gene>
    <name evidence="1" type="ORF">NE237_002676</name>
</gene>
<proteinExistence type="predicted"/>
<protein>
    <recommendedName>
        <fullName evidence="3">Reverse transcriptase/retrotransposon-derived protein RNase H-like domain-containing protein</fullName>
    </recommendedName>
</protein>
<dbReference type="InterPro" id="IPR043128">
    <property type="entry name" value="Rev_trsase/Diguanyl_cyclase"/>
</dbReference>
<dbReference type="InterPro" id="IPR051320">
    <property type="entry name" value="Viral_Replic_Matur_Polypro"/>
</dbReference>
<dbReference type="Proteomes" id="UP001141806">
    <property type="component" value="Unassembled WGS sequence"/>
</dbReference>
<dbReference type="FunFam" id="3.30.70.270:FF:000020">
    <property type="entry name" value="Transposon Tf2-6 polyprotein-like Protein"/>
    <property type="match status" value="1"/>
</dbReference>
<accession>A0A9Q0JTL9</accession>
<dbReference type="PANTHER" id="PTHR33064:SF40">
    <property type="entry name" value="REVERSE TRANSCRIPTASE_RETROTRANSPOSON-DERIVED PROTEIN RNASE H-LIKE DOMAIN-CONTAINING PROTEIN"/>
    <property type="match status" value="1"/>
</dbReference>
<organism evidence="1 2">
    <name type="scientific">Protea cynaroides</name>
    <dbReference type="NCBI Taxonomy" id="273540"/>
    <lineage>
        <taxon>Eukaryota</taxon>
        <taxon>Viridiplantae</taxon>
        <taxon>Streptophyta</taxon>
        <taxon>Embryophyta</taxon>
        <taxon>Tracheophyta</taxon>
        <taxon>Spermatophyta</taxon>
        <taxon>Magnoliopsida</taxon>
        <taxon>Proteales</taxon>
        <taxon>Proteaceae</taxon>
        <taxon>Protea</taxon>
    </lineage>
</organism>
<dbReference type="InterPro" id="IPR043502">
    <property type="entry name" value="DNA/RNA_pol_sf"/>
</dbReference>
<dbReference type="OrthoDB" id="2013982at2759"/>
<keyword evidence="2" id="KW-1185">Reference proteome</keyword>